<feature type="compositionally biased region" description="Basic and acidic residues" evidence="2">
    <location>
        <begin position="1"/>
        <end position="33"/>
    </location>
</feature>
<comment type="similarity">
    <text evidence="1">Belongs to the LamB/PxpA family.</text>
</comment>
<dbReference type="Gene3D" id="3.20.20.370">
    <property type="entry name" value="Glycoside hydrolase/deacetylase"/>
    <property type="match status" value="1"/>
</dbReference>
<protein>
    <recommendedName>
        <fullName evidence="1">5-oxoprolinase subunit A</fullName>
        <shortName evidence="1">5-OPase subunit A</shortName>
        <ecNumber evidence="1">3.5.2.9</ecNumber>
    </recommendedName>
    <alternativeName>
        <fullName evidence="1">5-oxoprolinase (ATP-hydrolyzing) subunit A</fullName>
    </alternativeName>
</protein>
<dbReference type="PANTHER" id="PTHR30292:SF0">
    <property type="entry name" value="5-OXOPROLINASE SUBUNIT A"/>
    <property type="match status" value="1"/>
</dbReference>
<dbReference type="NCBIfam" id="NF003816">
    <property type="entry name" value="PRK05406.1-5"/>
    <property type="match status" value="1"/>
</dbReference>
<gene>
    <name evidence="1" type="primary">pxpA</name>
    <name evidence="3" type="ORF">FFV09_11795</name>
</gene>
<dbReference type="GO" id="GO:0017168">
    <property type="term" value="F:5-oxoprolinase (ATP-hydrolyzing) activity"/>
    <property type="evidence" value="ECO:0007669"/>
    <property type="project" value="UniProtKB-UniRule"/>
</dbReference>
<evidence type="ECO:0000313" key="4">
    <source>
        <dbReference type="Proteomes" id="UP000316968"/>
    </source>
</evidence>
<dbReference type="EMBL" id="CP041217">
    <property type="protein sequence ID" value="QDH21462.1"/>
    <property type="molecule type" value="Genomic_DNA"/>
</dbReference>
<dbReference type="OrthoDB" id="9773478at2"/>
<keyword evidence="1" id="KW-0547">Nucleotide-binding</keyword>
<dbReference type="GO" id="GO:0005524">
    <property type="term" value="F:ATP binding"/>
    <property type="evidence" value="ECO:0007669"/>
    <property type="project" value="UniProtKB-UniRule"/>
</dbReference>
<dbReference type="PANTHER" id="PTHR30292">
    <property type="entry name" value="UNCHARACTERIZED PROTEIN YBGL-RELATED"/>
    <property type="match status" value="1"/>
</dbReference>
<dbReference type="Pfam" id="PF03746">
    <property type="entry name" value="LamB_YcsF"/>
    <property type="match status" value="1"/>
</dbReference>
<feature type="region of interest" description="Disordered" evidence="2">
    <location>
        <begin position="1"/>
        <end position="46"/>
    </location>
</feature>
<evidence type="ECO:0000313" key="3">
    <source>
        <dbReference type="EMBL" id="QDH21462.1"/>
    </source>
</evidence>
<accession>A0A4Y6UUT1</accession>
<dbReference type="InterPro" id="IPR005501">
    <property type="entry name" value="LamB/YcsF/PxpA-like"/>
</dbReference>
<proteinExistence type="inferred from homology"/>
<organism evidence="3 4">
    <name type="scientific">Saccharibacillus brassicae</name>
    <dbReference type="NCBI Taxonomy" id="2583377"/>
    <lineage>
        <taxon>Bacteria</taxon>
        <taxon>Bacillati</taxon>
        <taxon>Bacillota</taxon>
        <taxon>Bacilli</taxon>
        <taxon>Bacillales</taxon>
        <taxon>Paenibacillaceae</taxon>
        <taxon>Saccharibacillus</taxon>
    </lineage>
</organism>
<sequence>MDKQDSGWSEKRADRSTSEKKADRPTSEKRADRPTPGGPADRPAARIDLNCDLGESFGAYTLGRDAEILPYVTSANIACGFHAGDPSVMRRTVRLALEAGAAIGSHPGLPDLAGFGRRNMDVSADEVYAMTVYQIGALEAIVRAEGGTLRHVKPHGALYNMAAARADLAEAIAEAVYRTNPALTLLGLAGSESTRAAERLGLNAAHEAFADRGYRADGSLVPRGLPGALIGDAAEAAARVVRMALEGRVSTPEGEDVPLRADSVCLHGDGAHALEFARRIRAACEAAGIEVRPAGGA</sequence>
<keyword evidence="1" id="KW-0067">ATP-binding</keyword>
<comment type="function">
    <text evidence="1">Catalyzes the cleavage of 5-oxoproline to form L-glutamate coupled to the hydrolysis of ATP to ADP and inorganic phosphate.</text>
</comment>
<keyword evidence="1" id="KW-0378">Hydrolase</keyword>
<dbReference type="SUPFAM" id="SSF88713">
    <property type="entry name" value="Glycoside hydrolase/deacetylase"/>
    <property type="match status" value="1"/>
</dbReference>
<evidence type="ECO:0000256" key="1">
    <source>
        <dbReference type="HAMAP-Rule" id="MF_00691"/>
    </source>
</evidence>
<comment type="subunit">
    <text evidence="1">Forms a complex composed of PxpA, PxpB and PxpC.</text>
</comment>
<comment type="catalytic activity">
    <reaction evidence="1">
        <text>5-oxo-L-proline + ATP + 2 H2O = L-glutamate + ADP + phosphate + H(+)</text>
        <dbReference type="Rhea" id="RHEA:10348"/>
        <dbReference type="ChEBI" id="CHEBI:15377"/>
        <dbReference type="ChEBI" id="CHEBI:15378"/>
        <dbReference type="ChEBI" id="CHEBI:29985"/>
        <dbReference type="ChEBI" id="CHEBI:30616"/>
        <dbReference type="ChEBI" id="CHEBI:43474"/>
        <dbReference type="ChEBI" id="CHEBI:58402"/>
        <dbReference type="ChEBI" id="CHEBI:456216"/>
        <dbReference type="EC" id="3.5.2.9"/>
    </reaction>
</comment>
<dbReference type="NCBIfam" id="NF003814">
    <property type="entry name" value="PRK05406.1-3"/>
    <property type="match status" value="1"/>
</dbReference>
<dbReference type="KEGG" id="saca:FFV09_11795"/>
<name>A0A4Y6UUT1_SACBS</name>
<dbReference type="HAMAP" id="MF_00691">
    <property type="entry name" value="PxpA"/>
    <property type="match status" value="1"/>
</dbReference>
<dbReference type="RefSeq" id="WP_141448007.1">
    <property type="nucleotide sequence ID" value="NZ_CP041217.1"/>
</dbReference>
<keyword evidence="4" id="KW-1185">Reference proteome</keyword>
<dbReference type="EC" id="3.5.2.9" evidence="1"/>
<dbReference type="AlphaFoldDB" id="A0A4Y6UUT1"/>
<dbReference type="CDD" id="cd10787">
    <property type="entry name" value="LamB_YcsF_like"/>
    <property type="match status" value="1"/>
</dbReference>
<dbReference type="InterPro" id="IPR011330">
    <property type="entry name" value="Glyco_hydro/deAcase_b/a-brl"/>
</dbReference>
<dbReference type="Proteomes" id="UP000316968">
    <property type="component" value="Chromosome"/>
</dbReference>
<dbReference type="GO" id="GO:0005975">
    <property type="term" value="P:carbohydrate metabolic process"/>
    <property type="evidence" value="ECO:0007669"/>
    <property type="project" value="InterPro"/>
</dbReference>
<evidence type="ECO:0000256" key="2">
    <source>
        <dbReference type="SAM" id="MobiDB-lite"/>
    </source>
</evidence>
<reference evidence="3 4" key="1">
    <citation type="submission" date="2019-06" db="EMBL/GenBank/DDBJ databases">
        <title>Saccharibacillus brassicae sp. nov., an endophytic bacterium isolated from Chinese cabbage seeds (Brassica pekinensis).</title>
        <authorList>
            <person name="Jiang L."/>
            <person name="Lee J."/>
            <person name="Kim S.W."/>
        </authorList>
    </citation>
    <scope>NUCLEOTIDE SEQUENCE [LARGE SCALE GENOMIC DNA]</scope>
    <source>
        <strain evidence="4">KCTC 43072 / ATSA2</strain>
    </source>
</reference>